<sequence length="311" mass="35248">MAASTYAFLDECGGSDAAIKMLLQLAVGDDAAAAAAAASLRSSWLPFLALAAQREWEARRYRWALLALLENFRHAESTLHRDRLFALLESVVLRFARAFVRQGRGLQLPYRAGLDGRSDDRFPSWIPDWTLQWPGDLHEPYESGNTFAASGTLQERIRCLHDTDELVADGYSVDVAKALSTSSNTREEWHQYFREVDAMADFAVLRLTRESREDLKWKVPIACTPYPKVATAGGLNLRLSYTALRRLVGADQQEGSSLLEKDSASYAAVLQDTLYGWKFVVTAKVKPIRSIHLRGWRHRVGLYRENRHRYR</sequence>
<proteinExistence type="predicted"/>
<name>A0ABQ0G4T2_9PEZI</name>
<accession>A0ABQ0G4T2</accession>
<organism evidence="1 2">
    <name type="scientific">Madurella fahalii</name>
    <dbReference type="NCBI Taxonomy" id="1157608"/>
    <lineage>
        <taxon>Eukaryota</taxon>
        <taxon>Fungi</taxon>
        <taxon>Dikarya</taxon>
        <taxon>Ascomycota</taxon>
        <taxon>Pezizomycotina</taxon>
        <taxon>Sordariomycetes</taxon>
        <taxon>Sordariomycetidae</taxon>
        <taxon>Sordariales</taxon>
        <taxon>Sordariales incertae sedis</taxon>
        <taxon>Madurella</taxon>
    </lineage>
</organism>
<comment type="caution">
    <text evidence="1">The sequence shown here is derived from an EMBL/GenBank/DDBJ whole genome shotgun (WGS) entry which is preliminary data.</text>
</comment>
<evidence type="ECO:0000313" key="2">
    <source>
        <dbReference type="Proteomes" id="UP001628179"/>
    </source>
</evidence>
<dbReference type="Proteomes" id="UP001628179">
    <property type="component" value="Unassembled WGS sequence"/>
</dbReference>
<evidence type="ECO:0000313" key="1">
    <source>
        <dbReference type="EMBL" id="GAB1312754.1"/>
    </source>
</evidence>
<reference evidence="1 2" key="1">
    <citation type="submission" date="2024-09" db="EMBL/GenBank/DDBJ databases">
        <title>Itraconazole resistance in Madurella fahalii resulting from another homologue of gene encoding cytochrome P450 14-alpha sterol demethylase (CYP51).</title>
        <authorList>
            <person name="Yoshioka I."/>
            <person name="Fahal A.H."/>
            <person name="Kaneko S."/>
            <person name="Yaguchi T."/>
        </authorList>
    </citation>
    <scope>NUCLEOTIDE SEQUENCE [LARGE SCALE GENOMIC DNA]</scope>
    <source>
        <strain evidence="1 2">IFM 68171</strain>
    </source>
</reference>
<dbReference type="EMBL" id="BAAFSV010000002">
    <property type="protein sequence ID" value="GAB1312754.1"/>
    <property type="molecule type" value="Genomic_DNA"/>
</dbReference>
<gene>
    <name evidence="1" type="ORF">MFIFM68171_02964</name>
</gene>
<dbReference type="RefSeq" id="XP_070914487.1">
    <property type="nucleotide sequence ID" value="XM_071058386.1"/>
</dbReference>
<dbReference type="GeneID" id="98173709"/>
<keyword evidence="2" id="KW-1185">Reference proteome</keyword>
<protein>
    <submittedName>
        <fullName evidence="1">Uncharacterized protein</fullName>
    </submittedName>
</protein>